<protein>
    <submittedName>
        <fullName evidence="2">Uncharacterized protein</fullName>
    </submittedName>
</protein>
<name>A0AAW3APX4_9TRYP</name>
<dbReference type="Proteomes" id="UP001500131">
    <property type="component" value="Unassembled WGS sequence"/>
</dbReference>
<accession>A0AAW3APX4</accession>
<proteinExistence type="predicted"/>
<sequence length="747" mass="79794">MLAETFSVPPLSLPLSLPLQPSSHVLRARVGTLRVGCAATHHVTVLFLSFLCVRRCALSHTWAGCLLIQFFFPLPRTCVAGTQPTSGCHRILFIFTRTLLPRSQRTLSACSNQLLLSLPLLLRGLCLAESPPQMPLMSSQESAVPSSHLLSLGDGSDVNVTASSTASPAPPRNPRATVSNVSHYAAKDVEAVELDPAALWAVLDLPAPESMPSQHTSRRIVLLGRPLSGKRTLCRRLCFAAQAQYAGSDGATDGGPQSGGVAANNDREPLYHPSTDDDDSALFPNRNVGGCNMPGAYSTGGTPRQCTGVGPQDRVKPLSHGSGVCFDYVVQRVPTRLAHGCGGANDGLASGNQRSSTGFLMAPLGGTVRRTTEFFCCDNAGALSMALPTLDHVESGLVLMVIDVSDVSTIRQQLDYCYSTLESYIANLLRTQAPSHDEVRRMQLAAAQQEYWFAEEQKLRTVRANLASGGTAAAASSSSLTKECLFDASFTDSAASIDKANSTPLRVPASAGTVCTMRSVIVCTKVESLERASRAIGLVESGTIESEALLDRLGIPGELRLAMRHSLQSLLCLVSQLVRQYAIYHRAALASVCLRVSMTTAGAEGEYANSALVNPFYKGFWAYIAYLLYSSEGPNASVPSDVLRVCSARMYPHALLPCGLDSLALLNHFVTSSNVQLPEGPSLMAPEDPADSAIRTTAEGVITPDGVFLLHQKYIQQAQADLTSWTALWGNPAEAMHSGDDMVWDTL</sequence>
<evidence type="ECO:0000313" key="3">
    <source>
        <dbReference type="Proteomes" id="UP001500131"/>
    </source>
</evidence>
<feature type="region of interest" description="Disordered" evidence="1">
    <location>
        <begin position="248"/>
        <end position="269"/>
    </location>
</feature>
<reference evidence="2 3" key="1">
    <citation type="submission" date="2024-02" db="EMBL/GenBank/DDBJ databases">
        <title>FIRST GENOME SEQUENCES OF Leishmania (Viannia) shawi, Leishmania (Viannia) lindenbergi AND Leishmania (Viannia) utingensis.</title>
        <authorList>
            <person name="Resadore F."/>
            <person name="Custodio M.G.F."/>
            <person name="Boite M.C."/>
            <person name="Cupolillo E."/>
            <person name="Ferreira G.E.M."/>
        </authorList>
    </citation>
    <scope>NUCLEOTIDE SEQUENCE [LARGE SCALE GENOMIC DNA]</scope>
    <source>
        <strain evidence="2 3">MHOM/BR/1966/M15733</strain>
    </source>
</reference>
<gene>
    <name evidence="2" type="ORF">Q4I31_002243</name>
</gene>
<dbReference type="EMBL" id="JBAMZK010000015">
    <property type="protein sequence ID" value="KAL0509782.1"/>
    <property type="molecule type" value="Genomic_DNA"/>
</dbReference>
<comment type="caution">
    <text evidence="2">The sequence shown here is derived from an EMBL/GenBank/DDBJ whole genome shotgun (WGS) entry which is preliminary data.</text>
</comment>
<organism evidence="2 3">
    <name type="scientific">Leishmania lindenbergi</name>
    <dbReference type="NCBI Taxonomy" id="651832"/>
    <lineage>
        <taxon>Eukaryota</taxon>
        <taxon>Discoba</taxon>
        <taxon>Euglenozoa</taxon>
        <taxon>Kinetoplastea</taxon>
        <taxon>Metakinetoplastina</taxon>
        <taxon>Trypanosomatida</taxon>
        <taxon>Trypanosomatidae</taxon>
        <taxon>Leishmaniinae</taxon>
        <taxon>Leishmania</taxon>
    </lineage>
</organism>
<dbReference type="AlphaFoldDB" id="A0AAW3APX4"/>
<evidence type="ECO:0000256" key="1">
    <source>
        <dbReference type="SAM" id="MobiDB-lite"/>
    </source>
</evidence>
<evidence type="ECO:0000313" key="2">
    <source>
        <dbReference type="EMBL" id="KAL0509782.1"/>
    </source>
</evidence>
<keyword evidence="3" id="KW-1185">Reference proteome</keyword>